<evidence type="ECO:0000313" key="5">
    <source>
        <dbReference type="EMBL" id="ABL02157.1"/>
    </source>
</evidence>
<dbReference type="PANTHER" id="PTHR47816:SF4">
    <property type="entry name" value="RIBOSOMAL RNA SMALL SUBUNIT METHYLTRANSFERASE C"/>
    <property type="match status" value="1"/>
</dbReference>
<organism evidence="5 6">
    <name type="scientific">Ruthia magnifica subsp. Calyptogena magnifica</name>
    <dbReference type="NCBI Taxonomy" id="413404"/>
    <lineage>
        <taxon>Bacteria</taxon>
        <taxon>Pseudomonadati</taxon>
        <taxon>Pseudomonadota</taxon>
        <taxon>Gammaproteobacteria</taxon>
        <taxon>Candidatus Pseudothioglobaceae</taxon>
        <taxon>Candidatus Ruthturnera</taxon>
    </lineage>
</organism>
<dbReference type="eggNOG" id="COG2813">
    <property type="taxonomic scope" value="Bacteria"/>
</dbReference>
<feature type="domain" description="Methyltransferase small" evidence="4">
    <location>
        <begin position="29"/>
        <end position="195"/>
    </location>
</feature>
<dbReference type="InterPro" id="IPR007848">
    <property type="entry name" value="Small_mtfrase_dom"/>
</dbReference>
<keyword evidence="3" id="KW-0949">S-adenosyl-L-methionine</keyword>
<evidence type="ECO:0000259" key="4">
    <source>
        <dbReference type="Pfam" id="PF05175"/>
    </source>
</evidence>
<dbReference type="AlphaFoldDB" id="A1AW50"/>
<name>A1AW50_RUTMC</name>
<dbReference type="Pfam" id="PF05175">
    <property type="entry name" value="MTS"/>
    <property type="match status" value="1"/>
</dbReference>
<dbReference type="STRING" id="413404.Rmag_0388"/>
<dbReference type="Proteomes" id="UP000002587">
    <property type="component" value="Chromosome"/>
</dbReference>
<dbReference type="Gene3D" id="3.40.50.150">
    <property type="entry name" value="Vaccinia Virus protein VP39"/>
    <property type="match status" value="1"/>
</dbReference>
<dbReference type="KEGG" id="rma:Rmag_0388"/>
<protein>
    <submittedName>
        <fullName evidence="5">16S rRNA m(2)G 1207 methyltransferase</fullName>
        <ecNumber evidence="5">2.1.1.171</ecNumber>
    </submittedName>
</protein>
<keyword evidence="6" id="KW-1185">Reference proteome</keyword>
<keyword evidence="1 5" id="KW-0489">Methyltransferase</keyword>
<proteinExistence type="predicted"/>
<dbReference type="SUPFAM" id="SSF53335">
    <property type="entry name" value="S-adenosyl-L-methionine-dependent methyltransferases"/>
    <property type="match status" value="1"/>
</dbReference>
<evidence type="ECO:0000256" key="3">
    <source>
        <dbReference type="ARBA" id="ARBA00022691"/>
    </source>
</evidence>
<reference evidence="5 6" key="1">
    <citation type="journal article" date="2007" name="Science">
        <title>The Calyptogena magnifica chemoautotrophic symbiont genome.</title>
        <authorList>
            <person name="Newton I.L.G."/>
            <person name="Woyke T."/>
            <person name="Auchtung T.A."/>
            <person name="Dilly G.F."/>
            <person name="Dutton R.J."/>
            <person name="Fisher M.C."/>
            <person name="Fontanez K.M."/>
            <person name="Lau E."/>
            <person name="Stewart F.J."/>
            <person name="Richardson P.M."/>
            <person name="Barry K.W."/>
            <person name="Saunders E."/>
            <person name="Detter J.C."/>
            <person name="Wu D."/>
            <person name="Eisen J.A."/>
            <person name="Cavanaugh C.M."/>
        </authorList>
    </citation>
    <scope>NUCLEOTIDE SEQUENCE [LARGE SCALE GENOMIC DNA]</scope>
    <source>
        <strain evidence="5 6">Cm</strain>
    </source>
</reference>
<dbReference type="HOGENOM" id="CLU_018398_7_2_6"/>
<dbReference type="PANTHER" id="PTHR47816">
    <property type="entry name" value="RIBOSOMAL RNA SMALL SUBUNIT METHYLTRANSFERASE C"/>
    <property type="match status" value="1"/>
</dbReference>
<keyword evidence="2 5" id="KW-0808">Transferase</keyword>
<dbReference type="EMBL" id="CP000488">
    <property type="protein sequence ID" value="ABL02157.1"/>
    <property type="molecule type" value="Genomic_DNA"/>
</dbReference>
<gene>
    <name evidence="5" type="ordered locus">Rmag_0388</name>
</gene>
<dbReference type="InterPro" id="IPR029063">
    <property type="entry name" value="SAM-dependent_MTases_sf"/>
</dbReference>
<evidence type="ECO:0000256" key="1">
    <source>
        <dbReference type="ARBA" id="ARBA00022603"/>
    </source>
</evidence>
<sequence>MRRDMFTKKDIPRLKQDLTIQTNLLGIDLTLKTRWGVFSPRSIDDGTELFMKHLRISNDDKCLDLGCGYGPIGLAVAKSCPQGEVHMVDKDFVAVELSNINVKLNHINNAQAYLSNAFLSVNKTNYFDKILSNVPAKVGREQLSIILYDAYDALKPNGKIMFVSINGLRHFIKDNFKSVFGNYKKLKQGQKYTISQAIK</sequence>
<dbReference type="CDD" id="cd02440">
    <property type="entry name" value="AdoMet_MTases"/>
    <property type="match status" value="1"/>
</dbReference>
<dbReference type="GO" id="GO:0052913">
    <property type="term" value="F:16S rRNA (guanine(966)-N(2))-methyltransferase activity"/>
    <property type="evidence" value="ECO:0007669"/>
    <property type="project" value="UniProtKB-EC"/>
</dbReference>
<dbReference type="InterPro" id="IPR046977">
    <property type="entry name" value="RsmC/RlmG"/>
</dbReference>
<evidence type="ECO:0000313" key="6">
    <source>
        <dbReference type="Proteomes" id="UP000002587"/>
    </source>
</evidence>
<accession>A1AW50</accession>
<dbReference type="EC" id="2.1.1.171" evidence="5"/>
<evidence type="ECO:0000256" key="2">
    <source>
        <dbReference type="ARBA" id="ARBA00022679"/>
    </source>
</evidence>